<reference evidence="1" key="1">
    <citation type="submission" date="2017-02" db="UniProtKB">
        <authorList>
            <consortium name="WormBaseParasite"/>
        </authorList>
    </citation>
    <scope>IDENTIFICATION</scope>
</reference>
<dbReference type="AlphaFoldDB" id="A0A0N4X1E6"/>
<proteinExistence type="predicted"/>
<dbReference type="WBParaSite" id="HPLM_0001813801-mRNA-1">
    <property type="protein sequence ID" value="HPLM_0001813801-mRNA-1"/>
    <property type="gene ID" value="HPLM_0001813801"/>
</dbReference>
<evidence type="ECO:0000313" key="1">
    <source>
        <dbReference type="WBParaSite" id="HPLM_0001813801-mRNA-1"/>
    </source>
</evidence>
<sequence>LVSCAWISYCIDRLTNEVSSEKQTSWRNYKKHHFACPYPGLYSHATSV</sequence>
<name>A0A0N4X1E6_HAEPC</name>
<organism evidence="1">
    <name type="scientific">Haemonchus placei</name>
    <name type="common">Barber's pole worm</name>
    <dbReference type="NCBI Taxonomy" id="6290"/>
    <lineage>
        <taxon>Eukaryota</taxon>
        <taxon>Metazoa</taxon>
        <taxon>Ecdysozoa</taxon>
        <taxon>Nematoda</taxon>
        <taxon>Chromadorea</taxon>
        <taxon>Rhabditida</taxon>
        <taxon>Rhabditina</taxon>
        <taxon>Rhabditomorpha</taxon>
        <taxon>Strongyloidea</taxon>
        <taxon>Trichostrongylidae</taxon>
        <taxon>Haemonchus</taxon>
    </lineage>
</organism>
<protein>
    <submittedName>
        <fullName evidence="1">BRCT domain-containing protein</fullName>
    </submittedName>
</protein>
<accession>A0A0N4X1E6</accession>